<keyword evidence="1" id="KW-0472">Membrane</keyword>
<dbReference type="EMBL" id="QDKL01000003">
    <property type="protein sequence ID" value="RZF21046.1"/>
    <property type="molecule type" value="Genomic_DNA"/>
</dbReference>
<keyword evidence="1" id="KW-1133">Transmembrane helix</keyword>
<evidence type="ECO:0000313" key="3">
    <source>
        <dbReference type="EMBL" id="RZF21046.1"/>
    </source>
</evidence>
<accession>A0ABY0IGT7</accession>
<feature type="transmembrane region" description="Helical" evidence="1">
    <location>
        <begin position="68"/>
        <end position="88"/>
    </location>
</feature>
<proteinExistence type="predicted"/>
<evidence type="ECO:0000256" key="2">
    <source>
        <dbReference type="SAM" id="SignalP"/>
    </source>
</evidence>
<sequence length="142" mass="16396">MKKVILILIFILQAFTFADVSDWTIVNDKGEFWLKSKTSKSLKAVITKRTGKSKVVETKSVGKNYELIIYYSGSAGTFHMVDIFYAIIFDKKKKQFIGDFPWKYKSQQGKKVVNPEWKITEESIKIRDEQTGLDKTIKLTSN</sequence>
<comment type="caution">
    <text evidence="3">The sequence shown here is derived from an EMBL/GenBank/DDBJ whole genome shotgun (WGS) entry which is preliminary data.</text>
</comment>
<organism evidence="3 4">
    <name type="scientific">Halobacteriovorax vibrionivorans</name>
    <dbReference type="NCBI Taxonomy" id="2152716"/>
    <lineage>
        <taxon>Bacteria</taxon>
        <taxon>Pseudomonadati</taxon>
        <taxon>Bdellovibrionota</taxon>
        <taxon>Bacteriovoracia</taxon>
        <taxon>Bacteriovoracales</taxon>
        <taxon>Halobacteriovoraceae</taxon>
        <taxon>Halobacteriovorax</taxon>
    </lineage>
</organism>
<dbReference type="Proteomes" id="UP000443582">
    <property type="component" value="Unassembled WGS sequence"/>
</dbReference>
<evidence type="ECO:0000313" key="4">
    <source>
        <dbReference type="Proteomes" id="UP000443582"/>
    </source>
</evidence>
<reference evidence="4" key="1">
    <citation type="journal article" date="2019" name="Int. J. Syst. Evol. Microbiol.">
        <title>Halobacteriovorax valvorus sp. nov., a novel prokaryotic predator isolated from coastal seawater of China.</title>
        <authorList>
            <person name="Chen M.-X."/>
        </authorList>
    </citation>
    <scope>NUCLEOTIDE SEQUENCE [LARGE SCALE GENOMIC DNA]</scope>
    <source>
        <strain evidence="4">BL9</strain>
    </source>
</reference>
<feature type="chain" id="PRO_5046170648" evidence="2">
    <location>
        <begin position="19"/>
        <end position="142"/>
    </location>
</feature>
<keyword evidence="4" id="KW-1185">Reference proteome</keyword>
<name>A0ABY0IGT7_9BACT</name>
<keyword evidence="2" id="KW-0732">Signal</keyword>
<gene>
    <name evidence="3" type="ORF">DAY19_13790</name>
</gene>
<feature type="signal peptide" evidence="2">
    <location>
        <begin position="1"/>
        <end position="18"/>
    </location>
</feature>
<dbReference type="RefSeq" id="WP_115363460.1">
    <property type="nucleotide sequence ID" value="NZ_QDKL01000003.1"/>
</dbReference>
<protein>
    <submittedName>
        <fullName evidence="3">Uncharacterized protein</fullName>
    </submittedName>
</protein>
<keyword evidence="1" id="KW-0812">Transmembrane</keyword>
<evidence type="ECO:0000256" key="1">
    <source>
        <dbReference type="SAM" id="Phobius"/>
    </source>
</evidence>